<keyword evidence="3" id="KW-1185">Reference proteome</keyword>
<keyword evidence="1" id="KW-1133">Transmembrane helix</keyword>
<evidence type="ECO:0000313" key="2">
    <source>
        <dbReference type="EMBL" id="EIM62902.1"/>
    </source>
</evidence>
<organism evidence="2 3">
    <name type="scientific">Desulfobacter postgatei 2ac9</name>
    <dbReference type="NCBI Taxonomy" id="879212"/>
    <lineage>
        <taxon>Bacteria</taxon>
        <taxon>Pseudomonadati</taxon>
        <taxon>Thermodesulfobacteriota</taxon>
        <taxon>Desulfobacteria</taxon>
        <taxon>Desulfobacterales</taxon>
        <taxon>Desulfobacteraceae</taxon>
        <taxon>Desulfobacter</taxon>
    </lineage>
</organism>
<reference evidence="2 3" key="1">
    <citation type="submission" date="2011-09" db="EMBL/GenBank/DDBJ databases">
        <authorList>
            <consortium name="US DOE Joint Genome Institute (JGI-PGF)"/>
            <person name="Lucas S."/>
            <person name="Han J."/>
            <person name="Lapidus A."/>
            <person name="Cheng J.-F."/>
            <person name="Goodwin L."/>
            <person name="Pitluck S."/>
            <person name="Peters L."/>
            <person name="Land M.L."/>
            <person name="Hauser L."/>
            <person name="Orellana R."/>
            <person name="Lovley D."/>
            <person name="Woyke T.J."/>
        </authorList>
    </citation>
    <scope>NUCLEOTIDE SEQUENCE [LARGE SCALE GENOMIC DNA]</scope>
    <source>
        <strain evidence="2 3">2ac9</strain>
    </source>
</reference>
<sequence length="158" mass="17771">MKYLNCTVLTVLSYLLLALPENLYALQFHSSSEGIITHQIGHMFFLFSMVVLMFIISGKGLTVYKGWRLIQLSSFFFILWNGCAIAGHFLDNQIYAVSVEGLANGYANIRTQNNSDLLGWVYYGLKLDHLLCVPAMFLMYKGLSCLVDEQKAGQGQNP</sequence>
<accession>I5B089</accession>
<gene>
    <name evidence="2" type="ORF">DespoDRAFT_00925</name>
</gene>
<dbReference type="OrthoDB" id="5430998at2"/>
<reference evidence="2 3" key="2">
    <citation type="submission" date="2012-02" db="EMBL/GenBank/DDBJ databases">
        <title>Improved High-Quality Draft sequence of Desulfobacter postgatei 2ac9.</title>
        <authorList>
            <consortium name="US DOE Joint Genome Institute"/>
            <person name="Lucas S."/>
            <person name="Han J."/>
            <person name="Lapidus A."/>
            <person name="Cheng J.-F."/>
            <person name="Goodwin L."/>
            <person name="Pitluck S."/>
            <person name="Peters L."/>
            <person name="Ovchinnikova G."/>
            <person name="Held B."/>
            <person name="Detter J.C."/>
            <person name="Han C."/>
            <person name="Tapia R."/>
            <person name="Land M."/>
            <person name="Hauser L."/>
            <person name="Kyrpides N."/>
            <person name="Ivanova N."/>
            <person name="Pagani I."/>
            <person name="Orellana R."/>
            <person name="Lovley D."/>
            <person name="Woyke T."/>
        </authorList>
    </citation>
    <scope>NUCLEOTIDE SEQUENCE [LARGE SCALE GENOMIC DNA]</scope>
    <source>
        <strain evidence="2 3">2ac9</strain>
    </source>
</reference>
<dbReference type="Proteomes" id="UP000005778">
    <property type="component" value="Chromosome"/>
</dbReference>
<keyword evidence="1" id="KW-0812">Transmembrane</keyword>
<evidence type="ECO:0000256" key="1">
    <source>
        <dbReference type="SAM" id="Phobius"/>
    </source>
</evidence>
<dbReference type="STRING" id="879212.DespoDRAFT_00925"/>
<dbReference type="HOGENOM" id="CLU_139042_0_0_7"/>
<proteinExistence type="predicted"/>
<dbReference type="AlphaFoldDB" id="I5B089"/>
<dbReference type="RefSeq" id="WP_004071753.1">
    <property type="nucleotide sequence ID" value="NZ_CM001488.1"/>
</dbReference>
<dbReference type="eggNOG" id="ENOG5031B1G">
    <property type="taxonomic scope" value="Bacteria"/>
</dbReference>
<name>I5B089_9BACT</name>
<evidence type="ECO:0000313" key="3">
    <source>
        <dbReference type="Proteomes" id="UP000005778"/>
    </source>
</evidence>
<dbReference type="EMBL" id="CM001488">
    <property type="protein sequence ID" value="EIM62902.1"/>
    <property type="molecule type" value="Genomic_DNA"/>
</dbReference>
<protein>
    <submittedName>
        <fullName evidence="2">Uncharacterized protein</fullName>
    </submittedName>
</protein>
<keyword evidence="1" id="KW-0472">Membrane</keyword>
<feature type="transmembrane region" description="Helical" evidence="1">
    <location>
        <begin position="35"/>
        <end position="57"/>
    </location>
</feature>